<gene>
    <name evidence="3" type="ORF">GCM10023195_66350</name>
</gene>
<proteinExistence type="predicted"/>
<dbReference type="Proteomes" id="UP001500212">
    <property type="component" value="Unassembled WGS sequence"/>
</dbReference>
<evidence type="ECO:0000313" key="3">
    <source>
        <dbReference type="EMBL" id="GAA4615109.1"/>
    </source>
</evidence>
<evidence type="ECO:0000256" key="2">
    <source>
        <dbReference type="SAM" id="Phobius"/>
    </source>
</evidence>
<organism evidence="3 4">
    <name type="scientific">Actinoallomurus liliacearum</name>
    <dbReference type="NCBI Taxonomy" id="1080073"/>
    <lineage>
        <taxon>Bacteria</taxon>
        <taxon>Bacillati</taxon>
        <taxon>Actinomycetota</taxon>
        <taxon>Actinomycetes</taxon>
        <taxon>Streptosporangiales</taxon>
        <taxon>Thermomonosporaceae</taxon>
        <taxon>Actinoallomurus</taxon>
    </lineage>
</organism>
<keyword evidence="2" id="KW-0812">Transmembrane</keyword>
<evidence type="ECO:0000256" key="1">
    <source>
        <dbReference type="SAM" id="MobiDB-lite"/>
    </source>
</evidence>
<protein>
    <submittedName>
        <fullName evidence="3">Uncharacterized protein</fullName>
    </submittedName>
</protein>
<accession>A0ABP8TS89</accession>
<keyword evidence="2" id="KW-1133">Transmembrane helix</keyword>
<keyword evidence="2" id="KW-0472">Membrane</keyword>
<keyword evidence="4" id="KW-1185">Reference proteome</keyword>
<evidence type="ECO:0000313" key="4">
    <source>
        <dbReference type="Proteomes" id="UP001500212"/>
    </source>
</evidence>
<feature type="transmembrane region" description="Helical" evidence="2">
    <location>
        <begin position="35"/>
        <end position="63"/>
    </location>
</feature>
<feature type="region of interest" description="Disordered" evidence="1">
    <location>
        <begin position="1"/>
        <end position="31"/>
    </location>
</feature>
<sequence length="94" mass="10028">MDMVCLTKGGASLPTLRPEGNPSSNDRTPRPHGRIAVNALITIAASVATGGIVGAFVTANIVVAVRSHLMTRAQDRAAYWEDRALRAEDPEFRA</sequence>
<dbReference type="EMBL" id="BAABHJ010000027">
    <property type="protein sequence ID" value="GAA4615109.1"/>
    <property type="molecule type" value="Genomic_DNA"/>
</dbReference>
<name>A0ABP8TS89_9ACTN</name>
<reference evidence="4" key="1">
    <citation type="journal article" date="2019" name="Int. J. Syst. Evol. Microbiol.">
        <title>The Global Catalogue of Microorganisms (GCM) 10K type strain sequencing project: providing services to taxonomists for standard genome sequencing and annotation.</title>
        <authorList>
            <consortium name="The Broad Institute Genomics Platform"/>
            <consortium name="The Broad Institute Genome Sequencing Center for Infectious Disease"/>
            <person name="Wu L."/>
            <person name="Ma J."/>
        </authorList>
    </citation>
    <scope>NUCLEOTIDE SEQUENCE [LARGE SCALE GENOMIC DNA]</scope>
    <source>
        <strain evidence="4">JCM 17938</strain>
    </source>
</reference>
<comment type="caution">
    <text evidence="3">The sequence shown here is derived from an EMBL/GenBank/DDBJ whole genome shotgun (WGS) entry which is preliminary data.</text>
</comment>